<dbReference type="EMBL" id="AP022660">
    <property type="protein sequence ID" value="BCA51755.1"/>
    <property type="molecule type" value="Genomic_DNA"/>
</dbReference>
<sequence length="55" mass="6263">MIYNQTTSNSIPLLFLSKKTPPDLTINKEHKSTPIGYRIEKWIDVSTTNILDASK</sequence>
<dbReference type="AlphaFoldDB" id="A0A679HQ04"/>
<dbReference type="Proteomes" id="UP000500882">
    <property type="component" value="Chromosome"/>
</dbReference>
<evidence type="ECO:0000313" key="1">
    <source>
        <dbReference type="EMBL" id="BCA51755.1"/>
    </source>
</evidence>
<accession>A0A679HQ04</accession>
<gene>
    <name evidence="1" type="ORF">BatF92_36970</name>
</gene>
<proteinExistence type="predicted"/>
<reference evidence="1 2" key="1">
    <citation type="submission" date="2020-02" db="EMBL/GenBank/DDBJ databases">
        <title>Whole-genome sequencing and comparative analysis of the genomes of Bacteroides thetaiotaomicron and Escherichia coli isolated from a healthy resident in Vietnam.</title>
        <authorList>
            <person name="Mohsin M."/>
            <person name="Tanaka K."/>
            <person name="Kawahara R."/>
            <person name="Kondo S."/>
            <person name="Noguchi H."/>
            <person name="Motooka D."/>
            <person name="Nakamura S."/>
            <person name="Khong D.T."/>
            <person name="Nguyen T.N."/>
            <person name="Tran H.T."/>
            <person name="Yamamoto Y."/>
        </authorList>
    </citation>
    <scope>NUCLEOTIDE SEQUENCE [LARGE SCALE GENOMIC DNA]</scope>
    <source>
        <strain evidence="1 2">F9-2</strain>
    </source>
</reference>
<organism evidence="1 2">
    <name type="scientific">Bacteroides thetaiotaomicron</name>
    <dbReference type="NCBI Taxonomy" id="818"/>
    <lineage>
        <taxon>Bacteria</taxon>
        <taxon>Pseudomonadati</taxon>
        <taxon>Bacteroidota</taxon>
        <taxon>Bacteroidia</taxon>
        <taxon>Bacteroidales</taxon>
        <taxon>Bacteroidaceae</taxon>
        <taxon>Bacteroides</taxon>
    </lineage>
</organism>
<protein>
    <submittedName>
        <fullName evidence="1">Uncharacterized protein</fullName>
    </submittedName>
</protein>
<evidence type="ECO:0000313" key="2">
    <source>
        <dbReference type="Proteomes" id="UP000500882"/>
    </source>
</evidence>
<name>A0A679HQ04_BACT4</name>